<dbReference type="Pfam" id="PF00395">
    <property type="entry name" value="SLH"/>
    <property type="match status" value="2"/>
</dbReference>
<feature type="compositionally biased region" description="Low complexity" evidence="1">
    <location>
        <begin position="417"/>
        <end position="427"/>
    </location>
</feature>
<dbReference type="KEGG" id="cheb:HH215_16385"/>
<dbReference type="InterPro" id="IPR001119">
    <property type="entry name" value="SLH_dom"/>
</dbReference>
<dbReference type="InterPro" id="IPR051465">
    <property type="entry name" value="Cell_Envelope_Struct_Comp"/>
</dbReference>
<dbReference type="PANTHER" id="PTHR43308">
    <property type="entry name" value="OUTER MEMBRANE PROTEIN ALPHA-RELATED"/>
    <property type="match status" value="1"/>
</dbReference>
<dbReference type="EMBL" id="CP051680">
    <property type="protein sequence ID" value="QJD84601.1"/>
    <property type="molecule type" value="Genomic_DNA"/>
</dbReference>
<feature type="domain" description="SLH" evidence="2">
    <location>
        <begin position="582"/>
        <end position="642"/>
    </location>
</feature>
<evidence type="ECO:0000256" key="1">
    <source>
        <dbReference type="SAM" id="MobiDB-lite"/>
    </source>
</evidence>
<dbReference type="PANTHER" id="PTHR43308:SF5">
    <property type="entry name" value="S-LAYER PROTEIN _ PEPTIDOGLYCAN ENDO-BETA-N-ACETYLGLUCOSAMINIDASE"/>
    <property type="match status" value="1"/>
</dbReference>
<name>A0A7Z2VKC3_9BACL</name>
<accession>A0A7Z2VKC3</accession>
<dbReference type="AlphaFoldDB" id="A0A7Z2VKC3"/>
<evidence type="ECO:0000313" key="3">
    <source>
        <dbReference type="EMBL" id="QJD84601.1"/>
    </source>
</evidence>
<evidence type="ECO:0000259" key="2">
    <source>
        <dbReference type="PROSITE" id="PS51272"/>
    </source>
</evidence>
<dbReference type="RefSeq" id="WP_169280882.1">
    <property type="nucleotide sequence ID" value="NZ_CP051680.1"/>
</dbReference>
<sequence length="721" mass="75090">MKVGTAAQTSGVTPNDFRSPITYRVTAEDGTSTKDYTVTVAIAPNPAKDLTAFSFEGLSPAVVATISGTTISATVPYGTDVSDLVATFSTTGSSVKVGTTLQASGITSNDFSSPVTYTVEAQDGTTKAYTVTVSVAASDAKDLTVFSFEGLSPAVVATISGTTISATVPYGTDVSDLVATYATTGSLVKVGSTLQASGVTPNDFSSPVTYIVEAQDGTTKAYTVTVSVAASDAKDITTFSFESLTPAVVGTISGTAISATVPYGTDVSGLVATFVTTGSIVKVGTTVQASEMTPNDFSSPVTYTVEAQDGSTKSYTVTVSVAASDAKDLTAFSFEGLTPAVVGTISGTTISATVPYGTDVSGLVATYATTGSLVKVGSTLQASGLTPNDFSLSVTYTVTAQDGTTKSYTVTVTVAANPNPGGNPSQPSGGGGGSTIDLSEAFIPAGQKGEVALDDEFRILVPSGSTDRDLRLKVTQVKDTSRLFEQGENSASSVFEAVKSLTGRFLSPITISMKFDPARIKGEMKPSIFYYDEQRMKWVELGGVVSGNRITVEVDHFTKFAVLAVGKSADIEVDTNEGSPADPVASFVDIQKHWAEKEILQAIIHKFVAGYSDGTFRPNQAVTRAEFAVMLVRALNLPNKKASLAYKDNDRIGTWAQDAIARAAEAGLLRGYSDGTFRPNDRITRAEMAVMVANALHAGPDRRPSLILQTAKRFRSGRKKP</sequence>
<keyword evidence="4" id="KW-1185">Reference proteome</keyword>
<dbReference type="PROSITE" id="PS51272">
    <property type="entry name" value="SLH"/>
    <property type="match status" value="2"/>
</dbReference>
<feature type="region of interest" description="Disordered" evidence="1">
    <location>
        <begin position="417"/>
        <end position="436"/>
    </location>
</feature>
<evidence type="ECO:0000313" key="4">
    <source>
        <dbReference type="Proteomes" id="UP000502248"/>
    </source>
</evidence>
<feature type="domain" description="SLH" evidence="2">
    <location>
        <begin position="643"/>
        <end position="706"/>
    </location>
</feature>
<dbReference type="Proteomes" id="UP000502248">
    <property type="component" value="Chromosome"/>
</dbReference>
<protein>
    <recommendedName>
        <fullName evidence="2">SLH domain-containing protein</fullName>
    </recommendedName>
</protein>
<gene>
    <name evidence="3" type="ORF">HH215_16385</name>
</gene>
<dbReference type="Gene3D" id="2.60.40.2340">
    <property type="match status" value="5"/>
</dbReference>
<organism evidence="3 4">
    <name type="scientific">Cohnella herbarum</name>
    <dbReference type="NCBI Taxonomy" id="2728023"/>
    <lineage>
        <taxon>Bacteria</taxon>
        <taxon>Bacillati</taxon>
        <taxon>Bacillota</taxon>
        <taxon>Bacilli</taxon>
        <taxon>Bacillales</taxon>
        <taxon>Paenibacillaceae</taxon>
        <taxon>Cohnella</taxon>
    </lineage>
</organism>
<proteinExistence type="predicted"/>
<reference evidence="3 4" key="1">
    <citation type="submission" date="2020-04" db="EMBL/GenBank/DDBJ databases">
        <title>Genome sequencing of novel species.</title>
        <authorList>
            <person name="Heo J."/>
            <person name="Kim S.-J."/>
            <person name="Kim J.-S."/>
            <person name="Hong S.-B."/>
            <person name="Kwon S.-W."/>
        </authorList>
    </citation>
    <scope>NUCLEOTIDE SEQUENCE [LARGE SCALE GENOMIC DNA]</scope>
    <source>
        <strain evidence="3 4">MFER-1</strain>
    </source>
</reference>